<organism evidence="1 2">
    <name type="scientific">Dongia mobilis</name>
    <dbReference type="NCBI Taxonomy" id="578943"/>
    <lineage>
        <taxon>Bacteria</taxon>
        <taxon>Pseudomonadati</taxon>
        <taxon>Pseudomonadota</taxon>
        <taxon>Alphaproteobacteria</taxon>
        <taxon>Rhodospirillales</taxon>
        <taxon>Dongiaceae</taxon>
        <taxon>Dongia</taxon>
    </lineage>
</organism>
<reference evidence="1 2" key="1">
    <citation type="submission" date="2019-03" db="EMBL/GenBank/DDBJ databases">
        <title>Genomic Encyclopedia of Type Strains, Phase III (KMG-III): the genomes of soil and plant-associated and newly described type strains.</title>
        <authorList>
            <person name="Whitman W."/>
        </authorList>
    </citation>
    <scope>NUCLEOTIDE SEQUENCE [LARGE SCALE GENOMIC DNA]</scope>
    <source>
        <strain evidence="1 2">CGMCC 1.7660</strain>
    </source>
</reference>
<protein>
    <submittedName>
        <fullName evidence="1">Uncharacterized protein</fullName>
    </submittedName>
</protein>
<sequence>MRVLVPAFAVLALAACQPQHGRVHLAEDEKIQIAKGVWDSFEEYKRLMGRGGGAFAVTEDGLGSAYSYCPADRCLPGSMTQSAIELCEGAGVKCVIFAQGTSIKVDYDVID</sequence>
<evidence type="ECO:0000313" key="2">
    <source>
        <dbReference type="Proteomes" id="UP000295783"/>
    </source>
</evidence>
<dbReference type="OrthoDB" id="7362295at2"/>
<dbReference type="RefSeq" id="WP_133611551.1">
    <property type="nucleotide sequence ID" value="NZ_SNYW01000001.1"/>
</dbReference>
<accession>A0A4R6WT86</accession>
<name>A0A4R6WT86_9PROT</name>
<keyword evidence="2" id="KW-1185">Reference proteome</keyword>
<comment type="caution">
    <text evidence="1">The sequence shown here is derived from an EMBL/GenBank/DDBJ whole genome shotgun (WGS) entry which is preliminary data.</text>
</comment>
<evidence type="ECO:0000313" key="1">
    <source>
        <dbReference type="EMBL" id="TDQ86439.1"/>
    </source>
</evidence>
<proteinExistence type="predicted"/>
<dbReference type="Proteomes" id="UP000295783">
    <property type="component" value="Unassembled WGS sequence"/>
</dbReference>
<dbReference type="EMBL" id="SNYW01000001">
    <property type="protein sequence ID" value="TDQ86439.1"/>
    <property type="molecule type" value="Genomic_DNA"/>
</dbReference>
<dbReference type="PROSITE" id="PS51257">
    <property type="entry name" value="PROKAR_LIPOPROTEIN"/>
    <property type="match status" value="1"/>
</dbReference>
<gene>
    <name evidence="1" type="ORF">A8950_0131</name>
</gene>
<dbReference type="AlphaFoldDB" id="A0A4R6WT86"/>